<dbReference type="PANTHER" id="PTHR22916:SF51">
    <property type="entry name" value="GLYCOSYLTRANSFERASE EPSH-RELATED"/>
    <property type="match status" value="1"/>
</dbReference>
<protein>
    <submittedName>
        <fullName evidence="6">Putative glycosyl transferase</fullName>
    </submittedName>
    <submittedName>
        <fullName evidence="7">Ss-1,3-N-acetylglucosaminyltransferase</fullName>
        <ecNumber evidence="7">2.4.1.212</ecNumber>
    </submittedName>
</protein>
<dbReference type="PANTHER" id="PTHR22916">
    <property type="entry name" value="GLYCOSYLTRANSFERASE"/>
    <property type="match status" value="1"/>
</dbReference>
<evidence type="ECO:0000313" key="7">
    <source>
        <dbReference type="EMBL" id="VQC93989.1"/>
    </source>
</evidence>
<evidence type="ECO:0000256" key="2">
    <source>
        <dbReference type="ARBA" id="ARBA00022679"/>
    </source>
</evidence>
<dbReference type="EMBL" id="CR931663">
    <property type="protein sequence ID" value="CAI33344.1"/>
    <property type="molecule type" value="Genomic_DNA"/>
</dbReference>
<proteinExistence type="predicted"/>
<dbReference type="Pfam" id="PF00535">
    <property type="entry name" value="Glycos_transf_2"/>
    <property type="match status" value="1"/>
</dbReference>
<feature type="transmembrane region" description="Helical" evidence="3">
    <location>
        <begin position="310"/>
        <end position="329"/>
    </location>
</feature>
<dbReference type="EC" id="2.4.1.212" evidence="7"/>
<reference evidence="6" key="1">
    <citation type="journal article" date="2006" name="PLoS Genet.">
        <title>Genetic analysis of the capsular biosynthetic locus from all 90 pneumococcal serotypes.</title>
        <authorList>
            <person name="Bentley S.D."/>
            <person name="Aanensen D.M."/>
            <person name="Mavroidi A."/>
            <person name="Saunders D."/>
            <person name="Rabbinowitsch E."/>
            <person name="Collins M."/>
            <person name="Donohoe K."/>
            <person name="Harris D."/>
            <person name="Murphy L."/>
            <person name="Quail M.A."/>
            <person name="Samuel G."/>
            <person name="Skovsted I.C."/>
            <person name="Kaltoft M.S."/>
            <person name="Barrell B."/>
            <person name="Reeves P.R."/>
            <person name="Parkhill J."/>
            <person name="Spratt B.G."/>
        </authorList>
    </citation>
    <scope>NUCLEOTIDE SEQUENCE</scope>
    <source>
        <strain evidence="5">389/39</strain>
        <strain evidence="6">688/6</strain>
    </source>
</reference>
<dbReference type="AlphaFoldDB" id="Q4K1K1"/>
<accession>Q4K1K1</accession>
<dbReference type="InterPro" id="IPR001173">
    <property type="entry name" value="Glyco_trans_2-like"/>
</dbReference>
<dbReference type="CDD" id="cd00761">
    <property type="entry name" value="Glyco_tranf_GTA_type"/>
    <property type="match status" value="1"/>
</dbReference>
<dbReference type="RefSeq" id="WP_000405438.1">
    <property type="nucleotide sequence ID" value="NZ_CFBK01000033.1"/>
</dbReference>
<reference evidence="7 8" key="2">
    <citation type="submission" date="2019-04" db="EMBL/GenBank/DDBJ databases">
        <authorList>
            <consortium name="Pathogen Informatics"/>
        </authorList>
    </citation>
    <scope>NUCLEOTIDE SEQUENCE [LARGE SCALE GENOMIC DNA]</scope>
    <source>
        <strain evidence="7 8">GPSC22</strain>
    </source>
</reference>
<evidence type="ECO:0000313" key="8">
    <source>
        <dbReference type="Proteomes" id="UP000298847"/>
    </source>
</evidence>
<dbReference type="EMBL" id="CR931666">
    <property type="protein sequence ID" value="CAI33413.1"/>
    <property type="molecule type" value="Genomic_DNA"/>
</dbReference>
<dbReference type="GO" id="GO:0050501">
    <property type="term" value="F:hyaluronan synthase activity"/>
    <property type="evidence" value="ECO:0007669"/>
    <property type="project" value="UniProtKB-EC"/>
</dbReference>
<name>Q4K1K1_STREE</name>
<dbReference type="Proteomes" id="UP000298847">
    <property type="component" value="Unassembled WGS sequence"/>
</dbReference>
<dbReference type="SUPFAM" id="SSF53448">
    <property type="entry name" value="Nucleotide-diphospho-sugar transferases"/>
    <property type="match status" value="1"/>
</dbReference>
<dbReference type="CAZy" id="GT2">
    <property type="family name" value="Glycosyltransferase Family 2"/>
</dbReference>
<dbReference type="InterPro" id="IPR029044">
    <property type="entry name" value="Nucleotide-diphossugar_trans"/>
</dbReference>
<keyword evidence="2 6" id="KW-0808">Transferase</keyword>
<keyword evidence="3" id="KW-0812">Transmembrane</keyword>
<keyword evidence="3" id="KW-0472">Membrane</keyword>
<evidence type="ECO:0000259" key="4">
    <source>
        <dbReference type="Pfam" id="PF00535"/>
    </source>
</evidence>
<evidence type="ECO:0000256" key="3">
    <source>
        <dbReference type="SAM" id="Phobius"/>
    </source>
</evidence>
<evidence type="ECO:0000256" key="1">
    <source>
        <dbReference type="ARBA" id="ARBA00022676"/>
    </source>
</evidence>
<dbReference type="Gene3D" id="3.90.550.10">
    <property type="entry name" value="Spore Coat Polysaccharide Biosynthesis Protein SpsA, Chain A"/>
    <property type="match status" value="1"/>
</dbReference>
<evidence type="ECO:0000313" key="5">
    <source>
        <dbReference type="EMBL" id="CAI33344.1"/>
    </source>
</evidence>
<feature type="domain" description="Glycosyltransferase 2-like" evidence="4">
    <location>
        <begin position="6"/>
        <end position="168"/>
    </location>
</feature>
<dbReference type="EMBL" id="CAAXWD010000001">
    <property type="protein sequence ID" value="VQC93989.1"/>
    <property type="molecule type" value="Genomic_DNA"/>
</dbReference>
<keyword evidence="3" id="KW-1133">Transmembrane helix</keyword>
<keyword evidence="1 7" id="KW-0328">Glycosyltransferase</keyword>
<gene>
    <name evidence="6" type="primary">wchL</name>
    <name evidence="7" type="ORF">SAMEA3354366_00544</name>
    <name evidence="5" type="ORF">SPC15A_0012</name>
    <name evidence="6" type="ORF">SPC15F_0012</name>
</gene>
<evidence type="ECO:0000313" key="6">
    <source>
        <dbReference type="EMBL" id="CAI33413.1"/>
    </source>
</evidence>
<sequence>MEIQISVVIPVYNAENTINNCIESALKQDLESFEVILVNDGSNDSTSRILEQYSDNPQVKIFHQVNMGVSAARNLGLSHASGEYVFFLDSDDILDDGMLSKMYQFVKNNKVDLLSCWHKEPATTQYGGNENKSTSFIARTREEIGAHFVDIFPRSACAKLFFRKIIEENNITFSTEMSLGEDMSFVYQYLMVSKSIGVIDGVYYNIQNVNPQSLSKRYVQNIENSLMIQNQLWNQLLEVYPKIEENYYKQHMDFRFYLANLYVNNLFKFDSPYSSKEKLDQIAQQLKKYRLFLDEKVSKEKMPKNINEMIVFYLLKLKIPVLIYSFYSFKEWWKRRKIKNEG</sequence>
<organism evidence="6">
    <name type="scientific">Streptococcus pneumoniae</name>
    <dbReference type="NCBI Taxonomy" id="1313"/>
    <lineage>
        <taxon>Bacteria</taxon>
        <taxon>Bacillati</taxon>
        <taxon>Bacillota</taxon>
        <taxon>Bacilli</taxon>
        <taxon>Lactobacillales</taxon>
        <taxon>Streptococcaceae</taxon>
        <taxon>Streptococcus</taxon>
    </lineage>
</organism>